<comment type="caution">
    <text evidence="2">The sequence shown here is derived from an EMBL/GenBank/DDBJ whole genome shotgun (WGS) entry which is preliminary data.</text>
</comment>
<dbReference type="Proteomes" id="UP001049176">
    <property type="component" value="Chromosome 4"/>
</dbReference>
<proteinExistence type="predicted"/>
<protein>
    <submittedName>
        <fullName evidence="2">Uncharacterized protein</fullName>
    </submittedName>
</protein>
<accession>A0A9P7UVI4</accession>
<reference evidence="2" key="1">
    <citation type="journal article" date="2021" name="Genome Biol. Evol.">
        <title>The assembled and annotated genome of the fairy-ring fungus Marasmius oreades.</title>
        <authorList>
            <person name="Hiltunen M."/>
            <person name="Ament-Velasquez S.L."/>
            <person name="Johannesson H."/>
        </authorList>
    </citation>
    <scope>NUCLEOTIDE SEQUENCE</scope>
    <source>
        <strain evidence="2">03SP1</strain>
    </source>
</reference>
<keyword evidence="3" id="KW-1185">Reference proteome</keyword>
<evidence type="ECO:0000313" key="3">
    <source>
        <dbReference type="Proteomes" id="UP001049176"/>
    </source>
</evidence>
<gene>
    <name evidence="2" type="ORF">E1B28_007059</name>
</gene>
<dbReference type="GeneID" id="66076135"/>
<evidence type="ECO:0000256" key="1">
    <source>
        <dbReference type="SAM" id="MobiDB-lite"/>
    </source>
</evidence>
<dbReference type="KEGG" id="more:E1B28_007059"/>
<dbReference type="EMBL" id="CM032184">
    <property type="protein sequence ID" value="KAG7093379.1"/>
    <property type="molecule type" value="Genomic_DNA"/>
</dbReference>
<name>A0A9P7UVI4_9AGAR</name>
<dbReference type="RefSeq" id="XP_043009849.1">
    <property type="nucleotide sequence ID" value="XM_043151769.1"/>
</dbReference>
<evidence type="ECO:0000313" key="2">
    <source>
        <dbReference type="EMBL" id="KAG7093379.1"/>
    </source>
</evidence>
<dbReference type="AlphaFoldDB" id="A0A9P7UVI4"/>
<sequence>MVTRSASRNNPQRGYSNISLSSTKLDPWRRIYLSRDSVPCGVRSIPFSLQTSFKASPAIESELIHCSVVASFESPGKQELLSQWSYIQTLLNDTVENMLKIVAFPKVY</sequence>
<organism evidence="2 3">
    <name type="scientific">Marasmius oreades</name>
    <name type="common">fairy-ring Marasmius</name>
    <dbReference type="NCBI Taxonomy" id="181124"/>
    <lineage>
        <taxon>Eukaryota</taxon>
        <taxon>Fungi</taxon>
        <taxon>Dikarya</taxon>
        <taxon>Basidiomycota</taxon>
        <taxon>Agaricomycotina</taxon>
        <taxon>Agaricomycetes</taxon>
        <taxon>Agaricomycetidae</taxon>
        <taxon>Agaricales</taxon>
        <taxon>Marasmiineae</taxon>
        <taxon>Marasmiaceae</taxon>
        <taxon>Marasmius</taxon>
    </lineage>
</organism>
<feature type="region of interest" description="Disordered" evidence="1">
    <location>
        <begin position="1"/>
        <end position="20"/>
    </location>
</feature>